<gene>
    <name evidence="1" type="ORF">S01H1_37549</name>
</gene>
<feature type="non-terminal residue" evidence="1">
    <location>
        <position position="30"/>
    </location>
</feature>
<dbReference type="AlphaFoldDB" id="X0WJP1"/>
<protein>
    <submittedName>
        <fullName evidence="1">Uncharacterized protein</fullName>
    </submittedName>
</protein>
<reference evidence="1" key="1">
    <citation type="journal article" date="2014" name="Front. Microbiol.">
        <title>High frequency of phylogenetically diverse reductive dehalogenase-homologous genes in deep subseafloor sedimentary metagenomes.</title>
        <authorList>
            <person name="Kawai M."/>
            <person name="Futagami T."/>
            <person name="Toyoda A."/>
            <person name="Takaki Y."/>
            <person name="Nishi S."/>
            <person name="Hori S."/>
            <person name="Arai W."/>
            <person name="Tsubouchi T."/>
            <person name="Morono Y."/>
            <person name="Uchiyama I."/>
            <person name="Ito T."/>
            <person name="Fujiyama A."/>
            <person name="Inagaki F."/>
            <person name="Takami H."/>
        </authorList>
    </citation>
    <scope>NUCLEOTIDE SEQUENCE</scope>
    <source>
        <strain evidence="1">Expedition CK06-06</strain>
    </source>
</reference>
<evidence type="ECO:0000313" key="1">
    <source>
        <dbReference type="EMBL" id="GAG12901.1"/>
    </source>
</evidence>
<accession>X0WJP1</accession>
<dbReference type="EMBL" id="BARS01023594">
    <property type="protein sequence ID" value="GAG12901.1"/>
    <property type="molecule type" value="Genomic_DNA"/>
</dbReference>
<comment type="caution">
    <text evidence="1">The sequence shown here is derived from an EMBL/GenBank/DDBJ whole genome shotgun (WGS) entry which is preliminary data.</text>
</comment>
<proteinExistence type="predicted"/>
<name>X0WJP1_9ZZZZ</name>
<sequence length="30" mass="3195">MKLILLALLLFPSAAQAAAHTVAVLPFENM</sequence>
<organism evidence="1">
    <name type="scientific">marine sediment metagenome</name>
    <dbReference type="NCBI Taxonomy" id="412755"/>
    <lineage>
        <taxon>unclassified sequences</taxon>
        <taxon>metagenomes</taxon>
        <taxon>ecological metagenomes</taxon>
    </lineage>
</organism>